<dbReference type="InterPro" id="IPR038597">
    <property type="entry name" value="GGGP/HepGP_synthase_sf"/>
</dbReference>
<feature type="binding site" evidence="9">
    <location>
        <begin position="175"/>
        <end position="181"/>
    </location>
    <ligand>
        <name>sn-glycerol 1-phosphate</name>
        <dbReference type="ChEBI" id="CHEBI:57685"/>
    </ligand>
</feature>
<evidence type="ECO:0000256" key="4">
    <source>
        <dbReference type="ARBA" id="ARBA00022842"/>
    </source>
</evidence>
<evidence type="ECO:0000256" key="8">
    <source>
        <dbReference type="ARBA" id="ARBA00047288"/>
    </source>
</evidence>
<dbReference type="NCBIfam" id="TIGR01769">
    <property type="entry name" value="GGGP"/>
    <property type="match status" value="1"/>
</dbReference>
<keyword evidence="1 9" id="KW-0444">Lipid biosynthesis</keyword>
<name>A0ABP8MGQ8_9BACT</name>
<dbReference type="InterPro" id="IPR008205">
    <property type="entry name" value="GGGP_HepGP_synthase"/>
</dbReference>
<dbReference type="SUPFAM" id="SSF51395">
    <property type="entry name" value="FMN-linked oxidoreductases"/>
    <property type="match status" value="1"/>
</dbReference>
<keyword evidence="11" id="KW-1185">Reference proteome</keyword>
<keyword evidence="6 9" id="KW-0594">Phospholipid biosynthesis</keyword>
<dbReference type="Proteomes" id="UP001501410">
    <property type="component" value="Unassembled WGS sequence"/>
</dbReference>
<keyword evidence="7 9" id="KW-1208">Phospholipid metabolism</keyword>
<dbReference type="HAMAP" id="MF_00112">
    <property type="entry name" value="GGGP_HepGP_synthase"/>
    <property type="match status" value="1"/>
</dbReference>
<sequence>MKPSKVYQQIAALKNEKRHGFAVLLDPDKISSGKMEHFARLCNDAGVHFVFVGGSLVLDHEISKCIHIFKEHSSIPVLLFPGNPAQVCREADALLYLSLLSGRNADLLIGQHVVSAPMVKGSGLEVLSTGYMLIDGGVPTTVSYMSNSHPIPADKSDIALCTAWAGEMQGKHLIYMDAGSGAQTPISAQMIRKVSSNISIPLIIGGGIKTPEKVRENCEAGADLIVVGNAIEKEESLIRELAAATRI</sequence>
<dbReference type="Pfam" id="PF01884">
    <property type="entry name" value="PcrB"/>
    <property type="match status" value="1"/>
</dbReference>
<evidence type="ECO:0000256" key="6">
    <source>
        <dbReference type="ARBA" id="ARBA00023209"/>
    </source>
</evidence>
<proteinExistence type="inferred from homology"/>
<dbReference type="Gene3D" id="3.20.20.390">
    <property type="entry name" value="FMN-linked oxidoreductases"/>
    <property type="match status" value="1"/>
</dbReference>
<evidence type="ECO:0000256" key="7">
    <source>
        <dbReference type="ARBA" id="ARBA00023264"/>
    </source>
</evidence>
<keyword evidence="3 9" id="KW-0479">Metal-binding</keyword>
<evidence type="ECO:0000256" key="5">
    <source>
        <dbReference type="ARBA" id="ARBA00023098"/>
    </source>
</evidence>
<accession>A0ABP8MGQ8</accession>
<feature type="binding site" evidence="9">
    <location>
        <position position="26"/>
    </location>
    <ligand>
        <name>Mg(2+)</name>
        <dbReference type="ChEBI" id="CHEBI:18420"/>
    </ligand>
</feature>
<dbReference type="RefSeq" id="WP_344821816.1">
    <property type="nucleotide sequence ID" value="NZ_BAABEZ010000001.1"/>
</dbReference>
<evidence type="ECO:0000313" key="10">
    <source>
        <dbReference type="EMBL" id="GAA4448926.1"/>
    </source>
</evidence>
<gene>
    <name evidence="10" type="ORF">GCM10023092_02280</name>
</gene>
<comment type="similarity">
    <text evidence="9">Belongs to the GGGP/HepGP synthase family. Group II subfamily.</text>
</comment>
<comment type="cofactor">
    <cofactor evidence="9">
        <name>Mg(2+)</name>
        <dbReference type="ChEBI" id="CHEBI:18420"/>
    </cofactor>
</comment>
<feature type="binding site" evidence="9">
    <location>
        <position position="55"/>
    </location>
    <ligand>
        <name>Mg(2+)</name>
        <dbReference type="ChEBI" id="CHEBI:18420"/>
    </ligand>
</feature>
<evidence type="ECO:0000256" key="9">
    <source>
        <dbReference type="HAMAP-Rule" id="MF_00112"/>
    </source>
</evidence>
<reference evidence="11" key="1">
    <citation type="journal article" date="2019" name="Int. J. Syst. Evol. Microbiol.">
        <title>The Global Catalogue of Microorganisms (GCM) 10K type strain sequencing project: providing services to taxonomists for standard genome sequencing and annotation.</title>
        <authorList>
            <consortium name="The Broad Institute Genomics Platform"/>
            <consortium name="The Broad Institute Genome Sequencing Center for Infectious Disease"/>
            <person name="Wu L."/>
            <person name="Ma J."/>
        </authorList>
    </citation>
    <scope>NUCLEOTIDE SEQUENCE [LARGE SCALE GENOMIC DNA]</scope>
    <source>
        <strain evidence="11">JCM 31921</strain>
    </source>
</reference>
<evidence type="ECO:0000256" key="3">
    <source>
        <dbReference type="ARBA" id="ARBA00022723"/>
    </source>
</evidence>
<dbReference type="NCBIfam" id="NF003198">
    <property type="entry name" value="PRK04169.1-2"/>
    <property type="match status" value="1"/>
</dbReference>
<comment type="caution">
    <text evidence="9">Lacks conserved residue(s) required for the propagation of feature annotation.</text>
</comment>
<keyword evidence="4 9" id="KW-0460">Magnesium</keyword>
<feature type="binding site" evidence="9">
    <location>
        <begin position="228"/>
        <end position="229"/>
    </location>
    <ligand>
        <name>sn-glycerol 1-phosphate</name>
        <dbReference type="ChEBI" id="CHEBI:57685"/>
    </ligand>
</feature>
<keyword evidence="2 9" id="KW-0808">Transferase</keyword>
<evidence type="ECO:0000256" key="1">
    <source>
        <dbReference type="ARBA" id="ARBA00022516"/>
    </source>
</evidence>
<keyword evidence="5 9" id="KW-0443">Lipid metabolism</keyword>
<evidence type="ECO:0000313" key="11">
    <source>
        <dbReference type="Proteomes" id="UP001501410"/>
    </source>
</evidence>
<dbReference type="InterPro" id="IPR010946">
    <property type="entry name" value="GGGP_synth"/>
</dbReference>
<evidence type="ECO:0000256" key="2">
    <source>
        <dbReference type="ARBA" id="ARBA00022679"/>
    </source>
</evidence>
<protein>
    <recommendedName>
        <fullName evidence="9">Geranylgeranylglyceryl phosphate synthase</fullName>
        <shortName evidence="9">GGGP synthase</shortName>
        <shortName evidence="9">GGGPS</shortName>
        <ecNumber evidence="9">2.5.1.41</ecNumber>
    </recommendedName>
    <alternativeName>
        <fullName evidence="9">(S)-3-O-geranylgeranylglyceryl phosphate synthase</fullName>
    </alternativeName>
    <alternativeName>
        <fullName evidence="9">Phosphoglycerol geranylgeranyltransferase</fullName>
    </alternativeName>
</protein>
<dbReference type="NCBIfam" id="TIGR01768">
    <property type="entry name" value="GGGP-family"/>
    <property type="match status" value="1"/>
</dbReference>
<comment type="function">
    <text evidence="9">Prenyltransferase that catalyzes the transfer of the geranylgeranyl moiety of geranylgeranyl diphosphate (GGPP) to the C3 hydroxyl of sn-glycerol-1-phosphate (G1P).</text>
</comment>
<organism evidence="10 11">
    <name type="scientific">Rurimicrobium arvi</name>
    <dbReference type="NCBI Taxonomy" id="2049916"/>
    <lineage>
        <taxon>Bacteria</taxon>
        <taxon>Pseudomonadati</taxon>
        <taxon>Bacteroidota</taxon>
        <taxon>Chitinophagia</taxon>
        <taxon>Chitinophagales</taxon>
        <taxon>Chitinophagaceae</taxon>
        <taxon>Rurimicrobium</taxon>
    </lineage>
</organism>
<dbReference type="CDD" id="cd02812">
    <property type="entry name" value="PcrB_like"/>
    <property type="match status" value="1"/>
</dbReference>
<comment type="caution">
    <text evidence="10">The sequence shown here is derived from an EMBL/GenBank/DDBJ whole genome shotgun (WGS) entry which is preliminary data.</text>
</comment>
<comment type="catalytic activity">
    <reaction evidence="8 9">
        <text>sn-glycerol 1-phosphate + (2E,6E,10E)-geranylgeranyl diphosphate = sn-3-O-(geranylgeranyl)glycerol 1-phosphate + diphosphate</text>
        <dbReference type="Rhea" id="RHEA:23404"/>
        <dbReference type="ChEBI" id="CHEBI:33019"/>
        <dbReference type="ChEBI" id="CHEBI:57677"/>
        <dbReference type="ChEBI" id="CHEBI:57685"/>
        <dbReference type="ChEBI" id="CHEBI:58756"/>
        <dbReference type="EC" id="2.5.1.41"/>
    </reaction>
</comment>
<dbReference type="EC" id="2.5.1.41" evidence="9"/>
<feature type="binding site" evidence="9">
    <location>
        <begin position="206"/>
        <end position="207"/>
    </location>
    <ligand>
        <name>sn-glycerol 1-phosphate</name>
        <dbReference type="ChEBI" id="CHEBI:57685"/>
    </ligand>
</feature>
<dbReference type="EMBL" id="BAABEZ010000001">
    <property type="protein sequence ID" value="GAA4448926.1"/>
    <property type="molecule type" value="Genomic_DNA"/>
</dbReference>